<proteinExistence type="predicted"/>
<evidence type="ECO:0000313" key="2">
    <source>
        <dbReference type="EMBL" id="GEO39334.1"/>
    </source>
</evidence>
<comment type="caution">
    <text evidence="2">The sequence shown here is derived from an EMBL/GenBank/DDBJ whole genome shotgun (WGS) entry which is preliminary data.</text>
</comment>
<dbReference type="AlphaFoldDB" id="A0A512DS77"/>
<keyword evidence="3" id="KW-1185">Reference proteome</keyword>
<name>A0A512DS77_9PROT</name>
<evidence type="ECO:0000256" key="1">
    <source>
        <dbReference type="SAM" id="MobiDB-lite"/>
    </source>
</evidence>
<feature type="region of interest" description="Disordered" evidence="1">
    <location>
        <begin position="1"/>
        <end position="56"/>
    </location>
</feature>
<gene>
    <name evidence="2" type="ORF">SAE02_34820</name>
</gene>
<sequence>MSTGKSSDAAAQIEKALDEKTGKASGDTDKSPERKFEEMGERDEIRDKAGRDREGR</sequence>
<protein>
    <submittedName>
        <fullName evidence="2">Uncharacterized protein</fullName>
    </submittedName>
</protein>
<dbReference type="EMBL" id="BJYZ01000015">
    <property type="protein sequence ID" value="GEO39334.1"/>
    <property type="molecule type" value="Genomic_DNA"/>
</dbReference>
<dbReference type="Proteomes" id="UP000321523">
    <property type="component" value="Unassembled WGS sequence"/>
</dbReference>
<reference evidence="2 3" key="1">
    <citation type="submission" date="2019-07" db="EMBL/GenBank/DDBJ databases">
        <title>Whole genome shotgun sequence of Skermanella aerolata NBRC 106429.</title>
        <authorList>
            <person name="Hosoyama A."/>
            <person name="Uohara A."/>
            <person name="Ohji S."/>
            <person name="Ichikawa N."/>
        </authorList>
    </citation>
    <scope>NUCLEOTIDE SEQUENCE [LARGE SCALE GENOMIC DNA]</scope>
    <source>
        <strain evidence="2 3">NBRC 106429</strain>
    </source>
</reference>
<organism evidence="2 3">
    <name type="scientific">Skermanella aerolata</name>
    <dbReference type="NCBI Taxonomy" id="393310"/>
    <lineage>
        <taxon>Bacteria</taxon>
        <taxon>Pseudomonadati</taxon>
        <taxon>Pseudomonadota</taxon>
        <taxon>Alphaproteobacteria</taxon>
        <taxon>Rhodospirillales</taxon>
        <taxon>Azospirillaceae</taxon>
        <taxon>Skermanella</taxon>
    </lineage>
</organism>
<feature type="compositionally biased region" description="Basic and acidic residues" evidence="1">
    <location>
        <begin position="15"/>
        <end position="56"/>
    </location>
</feature>
<accession>A0A512DS77</accession>
<evidence type="ECO:0000313" key="3">
    <source>
        <dbReference type="Proteomes" id="UP000321523"/>
    </source>
</evidence>
<dbReference type="RefSeq" id="WP_169789370.1">
    <property type="nucleotide sequence ID" value="NZ_BJYZ01000015.1"/>
</dbReference>